<dbReference type="PIRSF" id="PIRSF001357">
    <property type="entry name" value="DeoC"/>
    <property type="match status" value="1"/>
</dbReference>
<evidence type="ECO:0000256" key="5">
    <source>
        <dbReference type="ARBA" id="ARBA00048791"/>
    </source>
</evidence>
<dbReference type="InterPro" id="IPR011343">
    <property type="entry name" value="DeoC"/>
</dbReference>
<dbReference type="CDD" id="cd00959">
    <property type="entry name" value="DeoC"/>
    <property type="match status" value="1"/>
</dbReference>
<evidence type="ECO:0000256" key="1">
    <source>
        <dbReference type="ARBA" id="ARBA00010936"/>
    </source>
</evidence>
<comment type="function">
    <text evidence="6 7">Catalyzes a reversible aldol reaction between acetaldehyde and D-glyceraldehyde 3-phosphate to generate 2-deoxy-D-ribose 5-phosphate.</text>
</comment>
<dbReference type="UniPathway" id="UPA00002">
    <property type="reaction ID" value="UER00468"/>
</dbReference>
<dbReference type="Gene3D" id="3.20.20.70">
    <property type="entry name" value="Aldolase class I"/>
    <property type="match status" value="1"/>
</dbReference>
<dbReference type="InterPro" id="IPR002915">
    <property type="entry name" value="DeoC/FbaB/LacD_aldolase"/>
</dbReference>
<feature type="active site" description="Schiff-base intermediate with acetaldehyde" evidence="7">
    <location>
        <position position="176"/>
    </location>
</feature>
<dbReference type="InterPro" id="IPR028581">
    <property type="entry name" value="DeoC_typeI"/>
</dbReference>
<organism evidence="8 9">
    <name type="scientific">Halobacillus alkaliphilus</name>
    <dbReference type="NCBI Taxonomy" id="396056"/>
    <lineage>
        <taxon>Bacteria</taxon>
        <taxon>Bacillati</taxon>
        <taxon>Bacillota</taxon>
        <taxon>Bacilli</taxon>
        <taxon>Bacillales</taxon>
        <taxon>Bacillaceae</taxon>
        <taxon>Halobacillus</taxon>
    </lineage>
</organism>
<comment type="similarity">
    <text evidence="1 7">Belongs to the DeoC/FbaB aldolase family. DeoC type 1 subfamily.</text>
</comment>
<sequence length="245" mass="26276">MCIGMLKLLVRTTPKSEGKIKYMGQNLAKMIDHTQLKPDTTKEKINQICEEAAEYDFASVCVNPYWVDYCYEKLKDTDVKVCTVIGFPLGASTKETKAFETRQAIEKGAEEVDMVINIGELKSGNAEAVQSDIEAVVREAAGKAIVKVIIETSLLTEEEKEKASHLAKEAGADYVKTSTGFSGGGATVADISLMRKTVGPEMGVKASGGVRDYEGANEMIEAGATRIGASAGISILKGEQGTSDY</sequence>
<dbReference type="InterPro" id="IPR013785">
    <property type="entry name" value="Aldolase_TIM"/>
</dbReference>
<evidence type="ECO:0000313" key="9">
    <source>
        <dbReference type="Proteomes" id="UP000198897"/>
    </source>
</evidence>
<reference evidence="9" key="1">
    <citation type="submission" date="2016-10" db="EMBL/GenBank/DDBJ databases">
        <authorList>
            <person name="Varghese N."/>
            <person name="Submissions S."/>
        </authorList>
    </citation>
    <scope>NUCLEOTIDE SEQUENCE [LARGE SCALE GENOMIC DNA]</scope>
    <source>
        <strain evidence="9">FP5</strain>
    </source>
</reference>
<feature type="active site" description="Proton donor/acceptor" evidence="7">
    <location>
        <position position="205"/>
    </location>
</feature>
<protein>
    <recommendedName>
        <fullName evidence="7">Deoxyribose-phosphate aldolase</fullName>
        <shortName evidence="7">DERA</shortName>
        <ecNumber evidence="7">4.1.2.4</ecNumber>
    </recommendedName>
    <alternativeName>
        <fullName evidence="7">2-deoxy-D-ribose 5-phosphate aldolase</fullName>
    </alternativeName>
    <alternativeName>
        <fullName evidence="7">Phosphodeoxyriboaldolase</fullName>
        <shortName evidence="7">Deoxyriboaldolase</shortName>
    </alternativeName>
</protein>
<dbReference type="GO" id="GO:0004139">
    <property type="term" value="F:deoxyribose-phosphate aldolase activity"/>
    <property type="evidence" value="ECO:0007669"/>
    <property type="project" value="UniProtKB-UniRule"/>
</dbReference>
<dbReference type="HAMAP" id="MF_00114">
    <property type="entry name" value="DeoC_type1"/>
    <property type="match status" value="1"/>
</dbReference>
<dbReference type="GO" id="GO:0005737">
    <property type="term" value="C:cytoplasm"/>
    <property type="evidence" value="ECO:0007669"/>
    <property type="project" value="UniProtKB-SubCell"/>
</dbReference>
<evidence type="ECO:0000256" key="2">
    <source>
        <dbReference type="ARBA" id="ARBA00022490"/>
    </source>
</evidence>
<dbReference type="GO" id="GO:0009264">
    <property type="term" value="P:deoxyribonucleotide catabolic process"/>
    <property type="evidence" value="ECO:0007669"/>
    <property type="project" value="UniProtKB-UniRule"/>
</dbReference>
<dbReference type="GO" id="GO:0006018">
    <property type="term" value="P:2-deoxyribose 1-phosphate catabolic process"/>
    <property type="evidence" value="ECO:0007669"/>
    <property type="project" value="UniProtKB-UniRule"/>
</dbReference>
<dbReference type="SMART" id="SM01133">
    <property type="entry name" value="DeoC"/>
    <property type="match status" value="1"/>
</dbReference>
<dbReference type="PANTHER" id="PTHR10889:SF1">
    <property type="entry name" value="DEOXYRIBOSE-PHOSPHATE ALDOLASE"/>
    <property type="match status" value="1"/>
</dbReference>
<dbReference type="FunFam" id="3.20.20.70:FF:000044">
    <property type="entry name" value="Deoxyribose-phosphate aldolase"/>
    <property type="match status" value="1"/>
</dbReference>
<keyword evidence="2 7" id="KW-0963">Cytoplasm</keyword>
<evidence type="ECO:0000256" key="7">
    <source>
        <dbReference type="HAMAP-Rule" id="MF_00114"/>
    </source>
</evidence>
<dbReference type="GO" id="GO:0016052">
    <property type="term" value="P:carbohydrate catabolic process"/>
    <property type="evidence" value="ECO:0007669"/>
    <property type="project" value="TreeGrafter"/>
</dbReference>
<comment type="catalytic activity">
    <reaction evidence="5 7">
        <text>2-deoxy-D-ribose 5-phosphate = D-glyceraldehyde 3-phosphate + acetaldehyde</text>
        <dbReference type="Rhea" id="RHEA:12821"/>
        <dbReference type="ChEBI" id="CHEBI:15343"/>
        <dbReference type="ChEBI" id="CHEBI:59776"/>
        <dbReference type="ChEBI" id="CHEBI:62877"/>
        <dbReference type="EC" id="4.1.2.4"/>
    </reaction>
</comment>
<evidence type="ECO:0000256" key="6">
    <source>
        <dbReference type="ARBA" id="ARBA00056337"/>
    </source>
</evidence>
<dbReference type="EMBL" id="FOOG01000001">
    <property type="protein sequence ID" value="SFF53449.1"/>
    <property type="molecule type" value="Genomic_DNA"/>
</dbReference>
<gene>
    <name evidence="7" type="primary">deoC</name>
    <name evidence="8" type="ORF">SAMN05216353_101107</name>
</gene>
<comment type="subcellular location">
    <subcellularLocation>
        <location evidence="7">Cytoplasm</location>
    </subcellularLocation>
</comment>
<comment type="pathway">
    <text evidence="7">Carbohydrate degradation; 2-deoxy-D-ribose 1-phosphate degradation; D-glyceraldehyde 3-phosphate and acetaldehyde from 2-deoxy-alpha-D-ribose 1-phosphate: step 2/2.</text>
</comment>
<keyword evidence="4 7" id="KW-0704">Schiff base</keyword>
<evidence type="ECO:0000313" key="8">
    <source>
        <dbReference type="EMBL" id="SFF53449.1"/>
    </source>
</evidence>
<feature type="active site" description="Proton donor/acceptor" evidence="7">
    <location>
        <position position="113"/>
    </location>
</feature>
<dbReference type="Proteomes" id="UP000198897">
    <property type="component" value="Unassembled WGS sequence"/>
</dbReference>
<proteinExistence type="inferred from homology"/>
<evidence type="ECO:0000256" key="3">
    <source>
        <dbReference type="ARBA" id="ARBA00023239"/>
    </source>
</evidence>
<dbReference type="SUPFAM" id="SSF51569">
    <property type="entry name" value="Aldolase"/>
    <property type="match status" value="1"/>
</dbReference>
<dbReference type="Pfam" id="PF01791">
    <property type="entry name" value="DeoC"/>
    <property type="match status" value="1"/>
</dbReference>
<dbReference type="NCBIfam" id="TIGR00126">
    <property type="entry name" value="deoC"/>
    <property type="match status" value="1"/>
</dbReference>
<evidence type="ECO:0000256" key="4">
    <source>
        <dbReference type="ARBA" id="ARBA00023270"/>
    </source>
</evidence>
<keyword evidence="9" id="KW-1185">Reference proteome</keyword>
<dbReference type="EC" id="4.1.2.4" evidence="7"/>
<name>A0A1I2JGQ6_9BACI</name>
<dbReference type="AlphaFoldDB" id="A0A1I2JGQ6"/>
<keyword evidence="3 7" id="KW-0456">Lyase</keyword>
<dbReference type="PANTHER" id="PTHR10889">
    <property type="entry name" value="DEOXYRIBOSE-PHOSPHATE ALDOLASE"/>
    <property type="match status" value="1"/>
</dbReference>
<accession>A0A1I2JGQ6</accession>